<dbReference type="WBParaSite" id="SCUD_0000172901-mRNA-1">
    <property type="protein sequence ID" value="SCUD_0000172901-mRNA-1"/>
    <property type="gene ID" value="SCUD_0000172901"/>
</dbReference>
<reference evidence="1 2" key="2">
    <citation type="submission" date="2018-11" db="EMBL/GenBank/DDBJ databases">
        <authorList>
            <consortium name="Pathogen Informatics"/>
        </authorList>
    </citation>
    <scope>NUCLEOTIDE SEQUENCE [LARGE SCALE GENOMIC DNA]</scope>
    <source>
        <strain evidence="1">Dakar</strain>
        <strain evidence="2">Dakar, Senegal</strain>
    </source>
</reference>
<sequence length="34" mass="4073">MTCHCFTINKASCCTFHNFKCQISTFHTLRKEKY</sequence>
<name>A0A183JGA9_9TREM</name>
<reference evidence="3" key="1">
    <citation type="submission" date="2016-06" db="UniProtKB">
        <authorList>
            <consortium name="WormBaseParasite"/>
        </authorList>
    </citation>
    <scope>IDENTIFICATION</scope>
</reference>
<gene>
    <name evidence="1" type="ORF">SCUD_LOCUS1730</name>
</gene>
<proteinExistence type="predicted"/>
<organism evidence="3">
    <name type="scientific">Schistosoma curassoni</name>
    <dbReference type="NCBI Taxonomy" id="6186"/>
    <lineage>
        <taxon>Eukaryota</taxon>
        <taxon>Metazoa</taxon>
        <taxon>Spiralia</taxon>
        <taxon>Lophotrochozoa</taxon>
        <taxon>Platyhelminthes</taxon>
        <taxon>Trematoda</taxon>
        <taxon>Digenea</taxon>
        <taxon>Strigeidida</taxon>
        <taxon>Schistosomatoidea</taxon>
        <taxon>Schistosomatidae</taxon>
        <taxon>Schistosoma</taxon>
    </lineage>
</organism>
<dbReference type="EMBL" id="UZAK01001469">
    <property type="protein sequence ID" value="VDO69531.1"/>
    <property type="molecule type" value="Genomic_DNA"/>
</dbReference>
<evidence type="ECO:0000313" key="1">
    <source>
        <dbReference type="EMBL" id="VDO69531.1"/>
    </source>
</evidence>
<dbReference type="Proteomes" id="UP000279833">
    <property type="component" value="Unassembled WGS sequence"/>
</dbReference>
<dbReference type="AlphaFoldDB" id="A0A183JGA9"/>
<protein>
    <submittedName>
        <fullName evidence="1 3">Uncharacterized protein</fullName>
    </submittedName>
</protein>
<keyword evidence="2" id="KW-1185">Reference proteome</keyword>
<accession>A0A183JGA9</accession>
<evidence type="ECO:0000313" key="2">
    <source>
        <dbReference type="Proteomes" id="UP000279833"/>
    </source>
</evidence>
<evidence type="ECO:0000313" key="3">
    <source>
        <dbReference type="WBParaSite" id="SCUD_0000172901-mRNA-1"/>
    </source>
</evidence>